<name>A0A1C4A5B8_9GAMM</name>
<organism evidence="1 2">
    <name type="scientific">Gilliamella bombicola</name>
    <dbReference type="NCBI Taxonomy" id="1798182"/>
    <lineage>
        <taxon>Bacteria</taxon>
        <taxon>Pseudomonadati</taxon>
        <taxon>Pseudomonadota</taxon>
        <taxon>Gammaproteobacteria</taxon>
        <taxon>Orbales</taxon>
        <taxon>Orbaceae</taxon>
        <taxon>Gilliamella</taxon>
    </lineage>
</organism>
<dbReference type="AlphaFoldDB" id="A0A1C4A5B8"/>
<sequence>MIILKIEEKENKEVSFKFNEIGTSTDMEKIVLASIFEFMHKNFDVTKAKKTE</sequence>
<gene>
    <name evidence="1" type="ORF">GA0061081_102242</name>
</gene>
<dbReference type="EMBL" id="FMAQ01000002">
    <property type="protein sequence ID" value="SCB89733.1"/>
    <property type="molecule type" value="Genomic_DNA"/>
</dbReference>
<accession>A0A1C4A5B8</accession>
<protein>
    <submittedName>
        <fullName evidence="1">Uncharacterized protein</fullName>
    </submittedName>
</protein>
<reference evidence="2" key="1">
    <citation type="submission" date="2016-08" db="EMBL/GenBank/DDBJ databases">
        <authorList>
            <person name="Varghese N."/>
            <person name="Submissions Spin"/>
        </authorList>
    </citation>
    <scope>NUCLEOTIDE SEQUENCE [LARGE SCALE GENOMIC DNA]</scope>
    <source>
        <strain evidence="2">R-53248</strain>
    </source>
</reference>
<dbReference type="Proteomes" id="UP000199670">
    <property type="component" value="Unassembled WGS sequence"/>
</dbReference>
<dbReference type="RefSeq" id="WP_167349287.1">
    <property type="nucleotide sequence ID" value="NZ_FMAQ01000002.1"/>
</dbReference>
<proteinExistence type="predicted"/>
<keyword evidence="2" id="KW-1185">Reference proteome</keyword>
<evidence type="ECO:0000313" key="2">
    <source>
        <dbReference type="Proteomes" id="UP000199670"/>
    </source>
</evidence>
<evidence type="ECO:0000313" key="1">
    <source>
        <dbReference type="EMBL" id="SCB89733.1"/>
    </source>
</evidence>
<dbReference type="STRING" id="1798182.GA0061081_102242"/>